<name>A0A164BLR8_BACCE</name>
<protein>
    <submittedName>
        <fullName evidence="1">Uncharacterized protein</fullName>
    </submittedName>
</protein>
<proteinExistence type="predicted"/>
<reference evidence="1 2" key="1">
    <citation type="submission" date="2015-09" db="EMBL/GenBank/DDBJ databases">
        <title>Bacillus cereus food isolates.</title>
        <authorList>
            <person name="Boekhorst J."/>
        </authorList>
    </citation>
    <scope>NUCLEOTIDE SEQUENCE [LARGE SCALE GENOMIC DNA]</scope>
    <source>
        <strain evidence="1 2">B4082</strain>
    </source>
</reference>
<accession>A0A164BLR8</accession>
<dbReference type="Proteomes" id="UP000076501">
    <property type="component" value="Unassembled WGS sequence"/>
</dbReference>
<organism evidence="1 2">
    <name type="scientific">Bacillus cereus</name>
    <dbReference type="NCBI Taxonomy" id="1396"/>
    <lineage>
        <taxon>Bacteria</taxon>
        <taxon>Bacillati</taxon>
        <taxon>Bacillota</taxon>
        <taxon>Bacilli</taxon>
        <taxon>Bacillales</taxon>
        <taxon>Bacillaceae</taxon>
        <taxon>Bacillus</taxon>
        <taxon>Bacillus cereus group</taxon>
    </lineage>
</organism>
<sequence>MKLKIKTPDGFKSDFYISPEFISAIGLSTLYLHLAGII</sequence>
<dbReference type="AlphaFoldDB" id="A0A164BLR8"/>
<dbReference type="PATRIC" id="fig|1396.539.peg.4712"/>
<comment type="caution">
    <text evidence="1">The sequence shown here is derived from an EMBL/GenBank/DDBJ whole genome shotgun (WGS) entry which is preliminary data.</text>
</comment>
<evidence type="ECO:0000313" key="1">
    <source>
        <dbReference type="EMBL" id="KZD26924.1"/>
    </source>
</evidence>
<dbReference type="EMBL" id="LJKA01000077">
    <property type="protein sequence ID" value="KZD26924.1"/>
    <property type="molecule type" value="Genomic_DNA"/>
</dbReference>
<gene>
    <name evidence="1" type="ORF">B4082_5521</name>
</gene>
<evidence type="ECO:0000313" key="2">
    <source>
        <dbReference type="Proteomes" id="UP000076501"/>
    </source>
</evidence>